<dbReference type="GO" id="GO:0016020">
    <property type="term" value="C:membrane"/>
    <property type="evidence" value="ECO:0007669"/>
    <property type="project" value="UniProtKB-SubCell"/>
</dbReference>
<feature type="transmembrane region" description="Helical" evidence="4">
    <location>
        <begin position="89"/>
        <end position="108"/>
    </location>
</feature>
<keyword evidence="6" id="KW-1185">Reference proteome</keyword>
<keyword evidence="4" id="KW-1133">Transmembrane helix</keyword>
<comment type="caution">
    <text evidence="5">The sequence shown here is derived from an EMBL/GenBank/DDBJ whole genome shotgun (WGS) entry which is preliminary data.</text>
</comment>
<dbReference type="PANTHER" id="PTHR37042">
    <property type="entry name" value="OUTER MEMBRANE PROTEIN RV1973"/>
    <property type="match status" value="1"/>
</dbReference>
<sequence>MAGQRRRPQRPDEVVANPTSDADTSEELVTEDLVDDSVEASHEDSSDDSAGETLAAEDISPETSDEDESPEVVDDEDSSAGAVTRRFPVLPAVAFAIALALLAAVLLVTRADPEARSRDASAAAATARSTLEQILSYNHSTMTQQIPANQALLTGTFKSEFGQTMTKTIVPMAQKDKTVVKARAYEVGVMSQTDDTVTVQAFVNQARTSDAQKEPSIDQNRVIATMQRVGDRWLISTLKAY</sequence>
<dbReference type="eggNOG" id="COG0443">
    <property type="taxonomic scope" value="Bacteria"/>
</dbReference>
<gene>
    <name evidence="5" type="ORF">N803_04255</name>
</gene>
<dbReference type="Proteomes" id="UP000030011">
    <property type="component" value="Unassembled WGS sequence"/>
</dbReference>
<evidence type="ECO:0000313" key="5">
    <source>
        <dbReference type="EMBL" id="KGN36527.1"/>
    </source>
</evidence>
<feature type="compositionally biased region" description="Acidic residues" evidence="3">
    <location>
        <begin position="59"/>
        <end position="78"/>
    </location>
</feature>
<evidence type="ECO:0000256" key="4">
    <source>
        <dbReference type="SAM" id="Phobius"/>
    </source>
</evidence>
<keyword evidence="2 4" id="KW-0472">Membrane</keyword>
<feature type="compositionally biased region" description="Acidic residues" evidence="3">
    <location>
        <begin position="23"/>
        <end position="38"/>
    </location>
</feature>
<keyword evidence="4" id="KW-0812">Transmembrane</keyword>
<accession>A0A0A0JKG9</accession>
<evidence type="ECO:0000256" key="3">
    <source>
        <dbReference type="SAM" id="MobiDB-lite"/>
    </source>
</evidence>
<evidence type="ECO:0008006" key="7">
    <source>
        <dbReference type="Google" id="ProtNLM"/>
    </source>
</evidence>
<evidence type="ECO:0000256" key="2">
    <source>
        <dbReference type="ARBA" id="ARBA00023136"/>
    </source>
</evidence>
<dbReference type="EMBL" id="AVPK01000010">
    <property type="protein sequence ID" value="KGN36527.1"/>
    <property type="molecule type" value="Genomic_DNA"/>
</dbReference>
<dbReference type="PANTHER" id="PTHR37042:SF4">
    <property type="entry name" value="OUTER MEMBRANE PROTEIN RV1973"/>
    <property type="match status" value="1"/>
</dbReference>
<dbReference type="AlphaFoldDB" id="A0A0A0JKG9"/>
<feature type="region of interest" description="Disordered" evidence="3">
    <location>
        <begin position="1"/>
        <end position="81"/>
    </location>
</feature>
<evidence type="ECO:0000256" key="1">
    <source>
        <dbReference type="ARBA" id="ARBA00004370"/>
    </source>
</evidence>
<comment type="subcellular location">
    <subcellularLocation>
        <location evidence="1">Membrane</location>
    </subcellularLocation>
</comment>
<organism evidence="5 6">
    <name type="scientific">Knoellia subterranea KCTC 19937</name>
    <dbReference type="NCBI Taxonomy" id="1385521"/>
    <lineage>
        <taxon>Bacteria</taxon>
        <taxon>Bacillati</taxon>
        <taxon>Actinomycetota</taxon>
        <taxon>Actinomycetes</taxon>
        <taxon>Micrococcales</taxon>
        <taxon>Intrasporangiaceae</taxon>
        <taxon>Knoellia</taxon>
    </lineage>
</organism>
<proteinExistence type="predicted"/>
<protein>
    <recommendedName>
        <fullName evidence="7">Mce-associated membrane protein</fullName>
    </recommendedName>
</protein>
<name>A0A0A0JKG9_9MICO</name>
<reference evidence="5 6" key="1">
    <citation type="submission" date="2013-08" db="EMBL/GenBank/DDBJ databases">
        <title>The genome sequence of Knoellia subterranea.</title>
        <authorList>
            <person name="Zhu W."/>
            <person name="Wang G."/>
        </authorList>
    </citation>
    <scope>NUCLEOTIDE SEQUENCE [LARGE SCALE GENOMIC DNA]</scope>
    <source>
        <strain evidence="5 6">KCTC 19937</strain>
    </source>
</reference>
<dbReference type="STRING" id="1385521.N803_04255"/>
<evidence type="ECO:0000313" key="6">
    <source>
        <dbReference type="Proteomes" id="UP000030011"/>
    </source>
</evidence>